<dbReference type="AlphaFoldDB" id="A0A074SZ67"/>
<evidence type="ECO:0000313" key="1">
    <source>
        <dbReference type="EMBL" id="KEP55117.1"/>
    </source>
</evidence>
<dbReference type="EMBL" id="AZST01000011">
    <property type="protein sequence ID" value="KEP55117.1"/>
    <property type="molecule type" value="Genomic_DNA"/>
</dbReference>
<accession>A0A074SZ67</accession>
<dbReference type="HOGENOM" id="CLU_1571525_0_0_1"/>
<comment type="caution">
    <text evidence="1">The sequence shown here is derived from an EMBL/GenBank/DDBJ whole genome shotgun (WGS) entry which is preliminary data.</text>
</comment>
<sequence>MSVPNPSYHQKFPLSNLRVNCSNRSNSIWQSSVVQPGGEWPMLYNCDEFTRINVSRAVHEPPPIPTSSLATCDLFVGARGPTRGYITCWGITRQTHPNYHLPFPSSLPFFAALLFALDTLSSSPSLLRCLVLRVRRQAWPTSRIHAVTKDPLIGDVVRLTLVHVIRWCIT</sequence>
<keyword evidence="2" id="KW-1185">Reference proteome</keyword>
<organism evidence="1 2">
    <name type="scientific">Rhizoctonia solani 123E</name>
    <dbReference type="NCBI Taxonomy" id="1423351"/>
    <lineage>
        <taxon>Eukaryota</taxon>
        <taxon>Fungi</taxon>
        <taxon>Dikarya</taxon>
        <taxon>Basidiomycota</taxon>
        <taxon>Agaricomycotina</taxon>
        <taxon>Agaricomycetes</taxon>
        <taxon>Cantharellales</taxon>
        <taxon>Ceratobasidiaceae</taxon>
        <taxon>Rhizoctonia</taxon>
    </lineage>
</organism>
<protein>
    <submittedName>
        <fullName evidence="1">Uncharacterized protein</fullName>
    </submittedName>
</protein>
<proteinExistence type="predicted"/>
<evidence type="ECO:0000313" key="2">
    <source>
        <dbReference type="Proteomes" id="UP000027456"/>
    </source>
</evidence>
<dbReference type="Proteomes" id="UP000027456">
    <property type="component" value="Unassembled WGS sequence"/>
</dbReference>
<reference evidence="1 2" key="1">
    <citation type="submission" date="2013-12" db="EMBL/GenBank/DDBJ databases">
        <authorList>
            <person name="Cubeta M."/>
            <person name="Pakala S."/>
            <person name="Fedorova N."/>
            <person name="Thomas E."/>
            <person name="Dean R."/>
            <person name="Jabaji S."/>
            <person name="Neate S."/>
            <person name="Toda T."/>
            <person name="Tavantzis S."/>
            <person name="Vilgalys R."/>
            <person name="Bharathan N."/>
            <person name="Pakala S."/>
            <person name="Losada L.S."/>
            <person name="Zafar N."/>
            <person name="Nierman W."/>
        </authorList>
    </citation>
    <scope>NUCLEOTIDE SEQUENCE [LARGE SCALE GENOMIC DNA]</scope>
    <source>
        <strain evidence="1 2">123E</strain>
    </source>
</reference>
<name>A0A074SZ67_9AGAM</name>
<gene>
    <name evidence="1" type="ORF">V565_008950</name>
</gene>